<organism evidence="2 3">
    <name type="scientific">Lachancea mirantina</name>
    <dbReference type="NCBI Taxonomy" id="1230905"/>
    <lineage>
        <taxon>Eukaryota</taxon>
        <taxon>Fungi</taxon>
        <taxon>Dikarya</taxon>
        <taxon>Ascomycota</taxon>
        <taxon>Saccharomycotina</taxon>
        <taxon>Saccharomycetes</taxon>
        <taxon>Saccharomycetales</taxon>
        <taxon>Saccharomycetaceae</taxon>
        <taxon>Lachancea</taxon>
    </lineage>
</organism>
<dbReference type="Pfam" id="PF24140">
    <property type="entry name" value="TPR_TNPO3_IPO13_3rd"/>
    <property type="match status" value="1"/>
</dbReference>
<dbReference type="STRING" id="1230905.A0A1G4JEK3"/>
<dbReference type="EMBL" id="LT598463">
    <property type="protein sequence ID" value="SCU88674.1"/>
    <property type="molecule type" value="Genomic_DNA"/>
</dbReference>
<dbReference type="OrthoDB" id="435593at2759"/>
<sequence length="965" mass="109392">MNSATGSVLEALKCLSSSTAQATKNQALQYLEEFQKSKDAWSACLDILSKSGAQDSLELQVFAAQTLRNKVTYDLSQLGNDVSALKESVLELIAKHFQKVIVTQLCVALARLSIQYLEWKNPVGEIITSLNAYPSKLLEFLRILPEESLDMKSTPLTEDEFRSRTHELIGDIADDVFNLLLSAVSTLHAGQSDVSVTQVLNCLNSWSFELPIDKVVRLDPLMGLLFSALEYAPEENVDSFDAAVDCLCTILRETRDSADENVVMALYQQLMTLQSKLLSFDEGFDPDEHYELLEGLTRLFVQAGEAWCVFIARNPDVFKPLAHVLLLLTCKNTDLDVVKYTFPFWFNFKQMLVLPRFRDQKLAYQDIFSHLIDGIIAHLQYPETEFSSKEEEDKFKEFRYDMGGVLKDCTAILGSSRALRQPFDKINNALNTPEIASQWQRLEAPLFSLRTMAQEVSTNENDILPQLFKLLCSLPEHPRVRYATTLVFGRYTEWTSKHPEFLQLELNYIFNGFNYADGNIDILTASSHSLMYFCQDCSSLLSSHVEELIDFYWKIEPMVDNESLFEVCQGLSAVINKADEAHVAGLLNLFIDLQLKRLTDSVALWKKNKNAKRLINELADRIDLIYAVFEELRPREEFPGEKAEPLLPVITKIWENILDVLVQQGGAADAHIAEISMKWVRKVVFNFHVFITPLLASIANFLVDGYSSSGYGSYLWCSGAIISVFGDEDSFPIDPSVKSAVWQFICSQCVTFMGNFNMLNKTTLDDYYESIQDFFMMMTDVVMFFPDRLLTSETLLGPSLAIGLECVNQIQNYDAYITVVRFLDDVISWGFETPPVSIVMVEVVPLEWRQHILSELVQSKGQLLTTNIILGLVSNFNSDAHPDAIGCLVRCLKLVSQSTGDNTLCMSWLASAMQNMPNVTEQESSNLLETANNALQQRDMRKLRNGIKDFTAWYLRKNVSPRMYK</sequence>
<dbReference type="InterPro" id="IPR011989">
    <property type="entry name" value="ARM-like"/>
</dbReference>
<dbReference type="GO" id="GO:0005737">
    <property type="term" value="C:cytoplasm"/>
    <property type="evidence" value="ECO:0007669"/>
    <property type="project" value="TreeGrafter"/>
</dbReference>
<dbReference type="Gene3D" id="1.25.10.10">
    <property type="entry name" value="Leucine-rich Repeat Variant"/>
    <property type="match status" value="1"/>
</dbReference>
<dbReference type="GO" id="GO:0005634">
    <property type="term" value="C:nucleus"/>
    <property type="evidence" value="ECO:0007669"/>
    <property type="project" value="UniProtKB-ARBA"/>
</dbReference>
<protein>
    <submittedName>
        <fullName evidence="2">LAMI_0D10946g1_1</fullName>
    </submittedName>
</protein>
<dbReference type="Pfam" id="PF24139">
    <property type="entry name" value="TPR_TNPO3_IPO13_4th"/>
    <property type="match status" value="1"/>
</dbReference>
<name>A0A1G4JEK3_9SACH</name>
<dbReference type="InterPro" id="IPR057942">
    <property type="entry name" value="TPR_TNPO3_IPO13_3rd"/>
</dbReference>
<dbReference type="PROSITE" id="PS50166">
    <property type="entry name" value="IMPORTIN_B_NT"/>
    <property type="match status" value="1"/>
</dbReference>
<gene>
    <name evidence="2" type="ORF">LAMI_0D10946G</name>
</gene>
<dbReference type="InterPro" id="IPR016024">
    <property type="entry name" value="ARM-type_fold"/>
</dbReference>
<reference evidence="2 3" key="1">
    <citation type="submission" date="2016-03" db="EMBL/GenBank/DDBJ databases">
        <authorList>
            <person name="Devillers H."/>
        </authorList>
    </citation>
    <scope>NUCLEOTIDE SEQUENCE [LARGE SCALE GENOMIC DNA]</scope>
    <source>
        <strain evidence="2">CBS 11717</strain>
    </source>
</reference>
<dbReference type="InterPro" id="IPR058537">
    <property type="entry name" value="TPR_TNPO3_IPO13_4th"/>
</dbReference>
<accession>A0A1G4JEK3</accession>
<evidence type="ECO:0000259" key="1">
    <source>
        <dbReference type="PROSITE" id="PS50166"/>
    </source>
</evidence>
<evidence type="ECO:0000313" key="2">
    <source>
        <dbReference type="EMBL" id="SCU88674.1"/>
    </source>
</evidence>
<dbReference type="SMART" id="SM00913">
    <property type="entry name" value="IBN_N"/>
    <property type="match status" value="1"/>
</dbReference>
<evidence type="ECO:0000313" key="3">
    <source>
        <dbReference type="Proteomes" id="UP000191024"/>
    </source>
</evidence>
<dbReference type="PANTHER" id="PTHR12363:SF53">
    <property type="entry name" value="MRNA TRANSPORT REGULATOR MTR10"/>
    <property type="match status" value="1"/>
</dbReference>
<dbReference type="InterPro" id="IPR051345">
    <property type="entry name" value="Importin_beta-like_NTR"/>
</dbReference>
<feature type="domain" description="Importin N-terminal" evidence="1">
    <location>
        <begin position="27"/>
        <end position="103"/>
    </location>
</feature>
<dbReference type="GO" id="GO:0031267">
    <property type="term" value="F:small GTPase binding"/>
    <property type="evidence" value="ECO:0007669"/>
    <property type="project" value="InterPro"/>
</dbReference>
<dbReference type="InterPro" id="IPR013598">
    <property type="entry name" value="Exportin-1/Importin-b-like"/>
</dbReference>
<dbReference type="Pfam" id="PF24138">
    <property type="entry name" value="TPR_TNPO3_IPO13_2nd"/>
    <property type="match status" value="1"/>
</dbReference>
<dbReference type="Proteomes" id="UP000191024">
    <property type="component" value="Chromosome D"/>
</dbReference>
<dbReference type="PANTHER" id="PTHR12363">
    <property type="entry name" value="TRANSPORTIN 3 AND IMPORTIN 13"/>
    <property type="match status" value="1"/>
</dbReference>
<dbReference type="Pfam" id="PF03810">
    <property type="entry name" value="IBN_N"/>
    <property type="match status" value="1"/>
</dbReference>
<dbReference type="InterPro" id="IPR001494">
    <property type="entry name" value="Importin-beta_N"/>
</dbReference>
<dbReference type="InterPro" id="IPR057941">
    <property type="entry name" value="TPR_TNPO3_IPO13_2nd"/>
</dbReference>
<proteinExistence type="predicted"/>
<dbReference type="GO" id="GO:0006606">
    <property type="term" value="P:protein import into nucleus"/>
    <property type="evidence" value="ECO:0007669"/>
    <property type="project" value="TreeGrafter"/>
</dbReference>
<dbReference type="Pfam" id="PF08389">
    <property type="entry name" value="Xpo1"/>
    <property type="match status" value="1"/>
</dbReference>
<dbReference type="SUPFAM" id="SSF48371">
    <property type="entry name" value="ARM repeat"/>
    <property type="match status" value="1"/>
</dbReference>
<keyword evidence="3" id="KW-1185">Reference proteome</keyword>
<dbReference type="AlphaFoldDB" id="A0A1G4JEK3"/>